<comment type="caution">
    <text evidence="2">The sequence shown here is derived from an EMBL/GenBank/DDBJ whole genome shotgun (WGS) entry which is preliminary data.</text>
</comment>
<name>A0ABR6EL38_9ACTN</name>
<reference evidence="3" key="1">
    <citation type="journal article" date="2020" name="Syst. Appl. Microbiol.">
        <title>Streptomyces alkaliterrae sp. nov., isolated from an alkaline soil, and emended descriptions of Streptomyces alkaliphilus, Streptomyces calidiresistens and Streptomyces durbertensis.</title>
        <authorList>
            <person name="Swiecimska M."/>
            <person name="Golinska P."/>
            <person name="Nouioui I."/>
            <person name="Wypij M."/>
            <person name="Rai M."/>
            <person name="Sangal V."/>
            <person name="Goodfellow M."/>
        </authorList>
    </citation>
    <scope>NUCLEOTIDE SEQUENCE [LARGE SCALE GENOMIC DNA]</scope>
    <source>
        <strain evidence="3">DSM 104538</strain>
    </source>
</reference>
<evidence type="ECO:0000313" key="3">
    <source>
        <dbReference type="Proteomes" id="UP000766698"/>
    </source>
</evidence>
<sequence length="84" mass="9060">MFGLVNELFNPGAQHAEDEKQRLEHTRYEEGCADPASGPVDLDSGQILISLPGQEAVLPPRVRLVDEHGLPVDEAEASGGDDPR</sequence>
<feature type="compositionally biased region" description="Basic and acidic residues" evidence="1">
    <location>
        <begin position="15"/>
        <end position="24"/>
    </location>
</feature>
<feature type="region of interest" description="Disordered" evidence="1">
    <location>
        <begin position="1"/>
        <end position="24"/>
    </location>
</feature>
<keyword evidence="3" id="KW-1185">Reference proteome</keyword>
<evidence type="ECO:0000256" key="1">
    <source>
        <dbReference type="SAM" id="MobiDB-lite"/>
    </source>
</evidence>
<protein>
    <submittedName>
        <fullName evidence="2">Uncharacterized protein</fullName>
    </submittedName>
</protein>
<dbReference type="RefSeq" id="WP_182857318.1">
    <property type="nucleotide sequence ID" value="NZ_WMLF01000393.1"/>
</dbReference>
<dbReference type="Pfam" id="PF19690">
    <property type="entry name" value="DUF6191"/>
    <property type="match status" value="1"/>
</dbReference>
<accession>A0ABR6EL38</accession>
<dbReference type="Proteomes" id="UP000766698">
    <property type="component" value="Unassembled WGS sequence"/>
</dbReference>
<proteinExistence type="predicted"/>
<evidence type="ECO:0000313" key="2">
    <source>
        <dbReference type="EMBL" id="MBB1246037.1"/>
    </source>
</evidence>
<dbReference type="InterPro" id="IPR045684">
    <property type="entry name" value="DUF6191"/>
</dbReference>
<dbReference type="EMBL" id="WMLF01000393">
    <property type="protein sequence ID" value="MBB1246037.1"/>
    <property type="molecule type" value="Genomic_DNA"/>
</dbReference>
<organism evidence="2 3">
    <name type="scientific">Streptomyces durbertensis</name>
    <dbReference type="NCBI Taxonomy" id="2448886"/>
    <lineage>
        <taxon>Bacteria</taxon>
        <taxon>Bacillati</taxon>
        <taxon>Actinomycetota</taxon>
        <taxon>Actinomycetes</taxon>
        <taxon>Kitasatosporales</taxon>
        <taxon>Streptomycetaceae</taxon>
        <taxon>Streptomyces</taxon>
    </lineage>
</organism>
<gene>
    <name evidence="2" type="ORF">GL263_21135</name>
</gene>